<dbReference type="AlphaFoldDB" id="A0A4Z2J446"/>
<evidence type="ECO:0000313" key="2">
    <source>
        <dbReference type="EMBL" id="TNN84960.1"/>
    </source>
</evidence>
<reference evidence="2 3" key="1">
    <citation type="submission" date="2019-03" db="EMBL/GenBank/DDBJ databases">
        <title>First draft genome of Liparis tanakae, snailfish: a comprehensive survey of snailfish specific genes.</title>
        <authorList>
            <person name="Kim W."/>
            <person name="Song I."/>
            <person name="Jeong J.-H."/>
            <person name="Kim D."/>
            <person name="Kim S."/>
            <person name="Ryu S."/>
            <person name="Song J.Y."/>
            <person name="Lee S.K."/>
        </authorList>
    </citation>
    <scope>NUCLEOTIDE SEQUENCE [LARGE SCALE GENOMIC DNA]</scope>
    <source>
        <tissue evidence="2">Muscle</tissue>
    </source>
</reference>
<evidence type="ECO:0000313" key="3">
    <source>
        <dbReference type="Proteomes" id="UP000314294"/>
    </source>
</evidence>
<dbReference type="Proteomes" id="UP000314294">
    <property type="component" value="Unassembled WGS sequence"/>
</dbReference>
<keyword evidence="3" id="KW-1185">Reference proteome</keyword>
<name>A0A4Z2J446_9TELE</name>
<feature type="compositionally biased region" description="Low complexity" evidence="1">
    <location>
        <begin position="72"/>
        <end position="83"/>
    </location>
</feature>
<organism evidence="2 3">
    <name type="scientific">Liparis tanakae</name>
    <name type="common">Tanaka's snailfish</name>
    <dbReference type="NCBI Taxonomy" id="230148"/>
    <lineage>
        <taxon>Eukaryota</taxon>
        <taxon>Metazoa</taxon>
        <taxon>Chordata</taxon>
        <taxon>Craniata</taxon>
        <taxon>Vertebrata</taxon>
        <taxon>Euteleostomi</taxon>
        <taxon>Actinopterygii</taxon>
        <taxon>Neopterygii</taxon>
        <taxon>Teleostei</taxon>
        <taxon>Neoteleostei</taxon>
        <taxon>Acanthomorphata</taxon>
        <taxon>Eupercaria</taxon>
        <taxon>Perciformes</taxon>
        <taxon>Cottioidei</taxon>
        <taxon>Cottales</taxon>
        <taxon>Liparidae</taxon>
        <taxon>Liparis</taxon>
    </lineage>
</organism>
<comment type="caution">
    <text evidence="2">The sequence shown here is derived from an EMBL/GenBank/DDBJ whole genome shotgun (WGS) entry which is preliminary data.</text>
</comment>
<gene>
    <name evidence="2" type="ORF">EYF80_005005</name>
</gene>
<sequence length="106" mass="11578">MTTSGFDGFPGPDWLRVGNEPQLPCICRDARDATQLCRDEEALRLSRRAAHVELLPPSHRDHGSTALLTPRSSSVVSPGSVMSQQHRRLRAGFTPSAITSTQLSLI</sequence>
<evidence type="ECO:0000256" key="1">
    <source>
        <dbReference type="SAM" id="MobiDB-lite"/>
    </source>
</evidence>
<feature type="region of interest" description="Disordered" evidence="1">
    <location>
        <begin position="54"/>
        <end position="88"/>
    </location>
</feature>
<proteinExistence type="predicted"/>
<dbReference type="EMBL" id="SRLO01000024">
    <property type="protein sequence ID" value="TNN84960.1"/>
    <property type="molecule type" value="Genomic_DNA"/>
</dbReference>
<accession>A0A4Z2J446</accession>
<protein>
    <submittedName>
        <fullName evidence="2">Uncharacterized protein</fullName>
    </submittedName>
</protein>